<keyword evidence="2" id="KW-1185">Reference proteome</keyword>
<evidence type="ECO:0000313" key="1">
    <source>
        <dbReference type="EMBL" id="KAH9001353.1"/>
    </source>
</evidence>
<reference evidence="1" key="1">
    <citation type="submission" date="2022-01" db="EMBL/GenBank/DDBJ databases">
        <title>Comparative genomics reveals a dynamic genome evolution in the ectomycorrhizal milk-cap (Lactarius) mushrooms.</title>
        <authorList>
            <consortium name="DOE Joint Genome Institute"/>
            <person name="Lebreton A."/>
            <person name="Tang N."/>
            <person name="Kuo A."/>
            <person name="LaButti K."/>
            <person name="Drula E."/>
            <person name="Barry K."/>
            <person name="Clum A."/>
            <person name="Lipzen A."/>
            <person name="Mousain D."/>
            <person name="Ng V."/>
            <person name="Wang R."/>
            <person name="Wang X."/>
            <person name="Dai Y."/>
            <person name="Henrissat B."/>
            <person name="Grigoriev I.V."/>
            <person name="Guerin-Laguette A."/>
            <person name="Yu F."/>
            <person name="Martin F.M."/>
        </authorList>
    </citation>
    <scope>NUCLEOTIDE SEQUENCE</scope>
    <source>
        <strain evidence="1">QP</strain>
    </source>
</reference>
<protein>
    <submittedName>
        <fullName evidence="1">Uncharacterized protein</fullName>
    </submittedName>
</protein>
<accession>A0AAD4LQM4</accession>
<sequence length="130" mass="15054">MSSPQFAIYDKTRLPAYRTSHLNRFHPYPRSHPSSRQERYMTTVDYRFSTPPPGSVQSMEPMVSTIVIEDTRKVESKLETSTMVAESILRRKKLKTAASRLSAVIVTIRRMYRGTTVKQAEEKLKFDLIN</sequence>
<dbReference type="Proteomes" id="UP001201163">
    <property type="component" value="Unassembled WGS sequence"/>
</dbReference>
<evidence type="ECO:0000313" key="2">
    <source>
        <dbReference type="Proteomes" id="UP001201163"/>
    </source>
</evidence>
<name>A0AAD4LQM4_9AGAM</name>
<proteinExistence type="predicted"/>
<gene>
    <name evidence="1" type="ORF">EDB92DRAFT_1939100</name>
</gene>
<dbReference type="AlphaFoldDB" id="A0AAD4LQM4"/>
<comment type="caution">
    <text evidence="1">The sequence shown here is derived from an EMBL/GenBank/DDBJ whole genome shotgun (WGS) entry which is preliminary data.</text>
</comment>
<dbReference type="EMBL" id="JAKELL010000001">
    <property type="protein sequence ID" value="KAH9001353.1"/>
    <property type="molecule type" value="Genomic_DNA"/>
</dbReference>
<organism evidence="1 2">
    <name type="scientific">Lactarius akahatsu</name>
    <dbReference type="NCBI Taxonomy" id="416441"/>
    <lineage>
        <taxon>Eukaryota</taxon>
        <taxon>Fungi</taxon>
        <taxon>Dikarya</taxon>
        <taxon>Basidiomycota</taxon>
        <taxon>Agaricomycotina</taxon>
        <taxon>Agaricomycetes</taxon>
        <taxon>Russulales</taxon>
        <taxon>Russulaceae</taxon>
        <taxon>Lactarius</taxon>
    </lineage>
</organism>